<reference evidence="2" key="2">
    <citation type="submission" date="2023-06" db="EMBL/GenBank/DDBJ databases">
        <authorList>
            <consortium name="Lawrence Berkeley National Laboratory"/>
            <person name="Mondo S.J."/>
            <person name="Hensen N."/>
            <person name="Bonometti L."/>
            <person name="Westerberg I."/>
            <person name="Brannstrom I.O."/>
            <person name="Guillou S."/>
            <person name="Cros-Aarteil S."/>
            <person name="Calhoun S."/>
            <person name="Haridas S."/>
            <person name="Kuo A."/>
            <person name="Pangilinan J."/>
            <person name="Riley R."/>
            <person name="Labutti K."/>
            <person name="Andreopoulos B."/>
            <person name="Lipzen A."/>
            <person name="Chen C."/>
            <person name="Yanf M."/>
            <person name="Daum C."/>
            <person name="Ng V."/>
            <person name="Clum A."/>
            <person name="Steindorff A."/>
            <person name="Ohm R."/>
            <person name="Martin F."/>
            <person name="Silar P."/>
            <person name="Natvig D."/>
            <person name="Lalanne C."/>
            <person name="Gautier V."/>
            <person name="Ament-Velasquez S.L."/>
            <person name="Kruys A."/>
            <person name="Hutchinson M.I."/>
            <person name="Powell A.J."/>
            <person name="Barry K."/>
            <person name="Miller A.N."/>
            <person name="Grigoriev I.V."/>
            <person name="Debuchy R."/>
            <person name="Gladieux P."/>
            <person name="Thoren M.H."/>
            <person name="Johannesson H."/>
        </authorList>
    </citation>
    <scope>NUCLEOTIDE SEQUENCE</scope>
    <source>
        <strain evidence="2">CBS 333.67</strain>
    </source>
</reference>
<feature type="domain" description="DUF8212" evidence="1">
    <location>
        <begin position="103"/>
        <end position="139"/>
    </location>
</feature>
<dbReference type="AlphaFoldDB" id="A0AAJ0GKR3"/>
<dbReference type="InterPro" id="IPR058525">
    <property type="entry name" value="DUF8212"/>
</dbReference>
<gene>
    <name evidence="2" type="ORF">B0T15DRAFT_563241</name>
</gene>
<evidence type="ECO:0000313" key="3">
    <source>
        <dbReference type="Proteomes" id="UP001273166"/>
    </source>
</evidence>
<accession>A0AAJ0GKR3</accession>
<name>A0AAJ0GKR3_9PEZI</name>
<dbReference type="PANTHER" id="PTHR10622">
    <property type="entry name" value="HET DOMAIN-CONTAINING PROTEIN"/>
    <property type="match status" value="1"/>
</dbReference>
<sequence length="471" mass="53334">MWIDTCCIDKSSSAELSEAINSMYRWYVRSRACYAYLSDVTDVEHLGNSRWFTRGWTLQELIAPHNVEFYGSGWEYLGKKSDPSLRSILSQASPVDECVLDDKAFIRLQQEIVRTTDDQSILAWYCYEDSDTASICPSESCLAPSPRCFAMSGEISLFRPEPPRGTLVPSIYVNGRHVEVSAVITSSKSDTNKIKSQILSEIEVILNCQIGPVTWTFATLRLWKSNEMSGSRALDQGIVTRRTLYRPERLFGHSCVEVDDLDLTWYWNQPHHNSYELDILPKAADHDARRFSVQRVTIQGTGFKTRSTRHLSNGSWLYCDELLNAWLMPLSRNAAEITVSQWFGLWPAQWPRRPELTSSVPLIYGAIRVNLLRTGSDVNSRHANLGTAIVIFGLVLGPGAHWSLLQDPWCSLFKDDGVSSLEHYLASEMTLDEARRDASLEIGPETVLKAFIVPVKVSGHEYGLIRLWVDK</sequence>
<dbReference type="RefSeq" id="XP_062717516.1">
    <property type="nucleotide sequence ID" value="XM_062870608.1"/>
</dbReference>
<dbReference type="GeneID" id="87889437"/>
<comment type="caution">
    <text evidence="2">The sequence shown here is derived from an EMBL/GenBank/DDBJ whole genome shotgun (WGS) entry which is preliminary data.</text>
</comment>
<proteinExistence type="predicted"/>
<dbReference type="PANTHER" id="PTHR10622:SF12">
    <property type="entry name" value="HET DOMAIN-CONTAINING PROTEIN"/>
    <property type="match status" value="1"/>
</dbReference>
<organism evidence="2 3">
    <name type="scientific">Chaetomium strumarium</name>
    <dbReference type="NCBI Taxonomy" id="1170767"/>
    <lineage>
        <taxon>Eukaryota</taxon>
        <taxon>Fungi</taxon>
        <taxon>Dikarya</taxon>
        <taxon>Ascomycota</taxon>
        <taxon>Pezizomycotina</taxon>
        <taxon>Sordariomycetes</taxon>
        <taxon>Sordariomycetidae</taxon>
        <taxon>Sordariales</taxon>
        <taxon>Chaetomiaceae</taxon>
        <taxon>Chaetomium</taxon>
    </lineage>
</organism>
<dbReference type="Proteomes" id="UP001273166">
    <property type="component" value="Unassembled WGS sequence"/>
</dbReference>
<protein>
    <recommendedName>
        <fullName evidence="1">DUF8212 domain-containing protein</fullName>
    </recommendedName>
</protein>
<evidence type="ECO:0000313" key="2">
    <source>
        <dbReference type="EMBL" id="KAK3301736.1"/>
    </source>
</evidence>
<dbReference type="Pfam" id="PF26640">
    <property type="entry name" value="DUF8212"/>
    <property type="match status" value="1"/>
</dbReference>
<keyword evidence="3" id="KW-1185">Reference proteome</keyword>
<reference evidence="2" key="1">
    <citation type="journal article" date="2023" name="Mol. Phylogenet. Evol.">
        <title>Genome-scale phylogeny and comparative genomics of the fungal order Sordariales.</title>
        <authorList>
            <person name="Hensen N."/>
            <person name="Bonometti L."/>
            <person name="Westerberg I."/>
            <person name="Brannstrom I.O."/>
            <person name="Guillou S."/>
            <person name="Cros-Aarteil S."/>
            <person name="Calhoun S."/>
            <person name="Haridas S."/>
            <person name="Kuo A."/>
            <person name="Mondo S."/>
            <person name="Pangilinan J."/>
            <person name="Riley R."/>
            <person name="LaButti K."/>
            <person name="Andreopoulos B."/>
            <person name="Lipzen A."/>
            <person name="Chen C."/>
            <person name="Yan M."/>
            <person name="Daum C."/>
            <person name="Ng V."/>
            <person name="Clum A."/>
            <person name="Steindorff A."/>
            <person name="Ohm R.A."/>
            <person name="Martin F."/>
            <person name="Silar P."/>
            <person name="Natvig D.O."/>
            <person name="Lalanne C."/>
            <person name="Gautier V."/>
            <person name="Ament-Velasquez S.L."/>
            <person name="Kruys A."/>
            <person name="Hutchinson M.I."/>
            <person name="Powell A.J."/>
            <person name="Barry K."/>
            <person name="Miller A.N."/>
            <person name="Grigoriev I.V."/>
            <person name="Debuchy R."/>
            <person name="Gladieux P."/>
            <person name="Hiltunen Thoren M."/>
            <person name="Johannesson H."/>
        </authorList>
    </citation>
    <scope>NUCLEOTIDE SEQUENCE</scope>
    <source>
        <strain evidence="2">CBS 333.67</strain>
    </source>
</reference>
<dbReference type="EMBL" id="JAUDZG010000008">
    <property type="protein sequence ID" value="KAK3301736.1"/>
    <property type="molecule type" value="Genomic_DNA"/>
</dbReference>
<evidence type="ECO:0000259" key="1">
    <source>
        <dbReference type="Pfam" id="PF26640"/>
    </source>
</evidence>